<proteinExistence type="predicted"/>
<protein>
    <recommendedName>
        <fullName evidence="4">Alpha-galactosidase NEW3 domain-containing protein</fullName>
    </recommendedName>
</protein>
<dbReference type="RefSeq" id="WP_259481654.1">
    <property type="nucleotide sequence ID" value="NZ_BAAAQY010000016.1"/>
</dbReference>
<evidence type="ECO:0000256" key="1">
    <source>
        <dbReference type="SAM" id="Phobius"/>
    </source>
</evidence>
<evidence type="ECO:0000313" key="2">
    <source>
        <dbReference type="EMBL" id="GAA2249590.1"/>
    </source>
</evidence>
<keyword evidence="3" id="KW-1185">Reference proteome</keyword>
<sequence>MEPPKQVQRRTVISAAAWSLPVIAVTVGTPLVAASVTEDVVVAITTYPLLYGQQEVTFTVFNDSAYETQGGVTFSIFRRGQTTFTASQVPGGWPTVTERQNPSSLSISGRRMAAGEAYTVTLDANLIPNSVYGAVLEYTLIVNGIMLHSNAVGLDE</sequence>
<comment type="caution">
    <text evidence="2">The sequence shown here is derived from an EMBL/GenBank/DDBJ whole genome shotgun (WGS) entry which is preliminary data.</text>
</comment>
<evidence type="ECO:0000313" key="3">
    <source>
        <dbReference type="Proteomes" id="UP001500929"/>
    </source>
</evidence>
<keyword evidence="1" id="KW-0472">Membrane</keyword>
<gene>
    <name evidence="2" type="ORF">GCM10009851_38970</name>
</gene>
<evidence type="ECO:0008006" key="4">
    <source>
        <dbReference type="Google" id="ProtNLM"/>
    </source>
</evidence>
<dbReference type="Proteomes" id="UP001500929">
    <property type="component" value="Unassembled WGS sequence"/>
</dbReference>
<reference evidence="2 3" key="1">
    <citation type="journal article" date="2019" name="Int. J. Syst. Evol. Microbiol.">
        <title>The Global Catalogue of Microorganisms (GCM) 10K type strain sequencing project: providing services to taxonomists for standard genome sequencing and annotation.</title>
        <authorList>
            <consortium name="The Broad Institute Genomics Platform"/>
            <consortium name="The Broad Institute Genome Sequencing Center for Infectious Disease"/>
            <person name="Wu L."/>
            <person name="Ma J."/>
        </authorList>
    </citation>
    <scope>NUCLEOTIDE SEQUENCE [LARGE SCALE GENOMIC DNA]</scope>
    <source>
        <strain evidence="2 3">JCM 16117</strain>
    </source>
</reference>
<organism evidence="2 3">
    <name type="scientific">Herbiconiux moechotypicola</name>
    <dbReference type="NCBI Taxonomy" id="637393"/>
    <lineage>
        <taxon>Bacteria</taxon>
        <taxon>Bacillati</taxon>
        <taxon>Actinomycetota</taxon>
        <taxon>Actinomycetes</taxon>
        <taxon>Micrococcales</taxon>
        <taxon>Microbacteriaceae</taxon>
        <taxon>Herbiconiux</taxon>
    </lineage>
</organism>
<name>A0ABN3E6L0_9MICO</name>
<keyword evidence="1" id="KW-0812">Transmembrane</keyword>
<accession>A0ABN3E6L0</accession>
<keyword evidence="1" id="KW-1133">Transmembrane helix</keyword>
<feature type="transmembrane region" description="Helical" evidence="1">
    <location>
        <begin position="12"/>
        <end position="33"/>
    </location>
</feature>
<dbReference type="EMBL" id="BAAAQY010000016">
    <property type="protein sequence ID" value="GAA2249590.1"/>
    <property type="molecule type" value="Genomic_DNA"/>
</dbReference>